<keyword evidence="2" id="KW-0812">Transmembrane</keyword>
<feature type="transmembrane region" description="Helical" evidence="2">
    <location>
        <begin position="262"/>
        <end position="282"/>
    </location>
</feature>
<proteinExistence type="predicted"/>
<keyword evidence="2" id="KW-1133">Transmembrane helix</keyword>
<evidence type="ECO:0000313" key="3">
    <source>
        <dbReference type="EMBL" id="ALA66675.1"/>
    </source>
</evidence>
<dbReference type="NCBIfam" id="TIGR03769">
    <property type="entry name" value="P_ac_wall_RPT"/>
    <property type="match status" value="1"/>
</dbReference>
<evidence type="ECO:0000256" key="2">
    <source>
        <dbReference type="SAM" id="Phobius"/>
    </source>
</evidence>
<dbReference type="KEGG" id="clw:CLAC_01840"/>
<name>A0A0K2GY07_9CORY</name>
<protein>
    <submittedName>
        <fullName evidence="3">Surface-anchored protein</fullName>
    </submittedName>
</protein>
<dbReference type="STRING" id="1408189.CLAC_01840"/>
<dbReference type="PATRIC" id="fig|1408189.4.peg.364"/>
<keyword evidence="4" id="KW-1185">Reference proteome</keyword>
<sequence>MVLAQEGASASLACEKALYPMVKDDRSVPAQWVDPTSLTFGVGDAAKTVSPVDIGPIMANQDVWMIQSAQMNGVPWLGANTQHETFATETTGDVTLEVNSFTGPGDLVVAEGGALGQVFGTEWFRVEGGVGSGSHTIGANTHVHPNWIFSSPGEYQVGIKQTATLNDGNTVEGSTVLYFNVGGAGNADEGHFDLGPAIGCAGSSPAGEETSAASTNENSSGTSAGGSGSSGQGSAGNSSAQGAGGKSAGNAGSLAVTGFEPLNVVIAVFALGLAVMGAGVIYRSRREN</sequence>
<dbReference type="Proteomes" id="UP000058446">
    <property type="component" value="Chromosome"/>
</dbReference>
<organism evidence="3 4">
    <name type="scientific">Corynebacterium lactis RW2-5</name>
    <dbReference type="NCBI Taxonomy" id="1408189"/>
    <lineage>
        <taxon>Bacteria</taxon>
        <taxon>Bacillati</taxon>
        <taxon>Actinomycetota</taxon>
        <taxon>Actinomycetes</taxon>
        <taxon>Mycobacteriales</taxon>
        <taxon>Corynebacteriaceae</taxon>
        <taxon>Corynebacterium</taxon>
    </lineage>
</organism>
<feature type="region of interest" description="Disordered" evidence="1">
    <location>
        <begin position="203"/>
        <end position="247"/>
    </location>
</feature>
<dbReference type="InterPro" id="IPR022435">
    <property type="entry name" value="Surface-anchored_actinobac"/>
</dbReference>
<gene>
    <name evidence="3" type="ORF">CLAC_01840</name>
</gene>
<dbReference type="EMBL" id="CP006841">
    <property type="protein sequence ID" value="ALA66675.1"/>
    <property type="molecule type" value="Genomic_DNA"/>
</dbReference>
<feature type="compositionally biased region" description="Gly residues" evidence="1">
    <location>
        <begin position="223"/>
        <end position="234"/>
    </location>
</feature>
<keyword evidence="2" id="KW-0472">Membrane</keyword>
<dbReference type="AlphaFoldDB" id="A0A0K2GY07"/>
<reference evidence="3 4" key="1">
    <citation type="submission" date="2013-10" db="EMBL/GenBank/DDBJ databases">
        <title>Complete genome sequence of Corynebacterium lactis DSM 45799(T), isolated from raw cow milk.</title>
        <authorList>
            <person name="Ruckert C."/>
            <person name="Albersmeier A."/>
            <person name="Lipski A."/>
            <person name="Kalinowski J."/>
        </authorList>
    </citation>
    <scope>NUCLEOTIDE SEQUENCE [LARGE SCALE GENOMIC DNA]</scope>
    <source>
        <strain evidence="3 4">RW2-5</strain>
    </source>
</reference>
<accession>A0A0K2GY07</accession>
<feature type="compositionally biased region" description="Low complexity" evidence="1">
    <location>
        <begin position="211"/>
        <end position="222"/>
    </location>
</feature>
<evidence type="ECO:0000313" key="4">
    <source>
        <dbReference type="Proteomes" id="UP000058446"/>
    </source>
</evidence>
<dbReference type="NCBIfam" id="NF038134">
    <property type="entry name" value="choice_anch_M"/>
    <property type="match status" value="1"/>
</dbReference>
<evidence type="ECO:0000256" key="1">
    <source>
        <dbReference type="SAM" id="MobiDB-lite"/>
    </source>
</evidence>